<sequence length="183" mass="19593">MARPRVVILSDTHGRLPAEVLHACRGADRIIHAGDVGSGTIIPELEAAAPLAVVGGNVDPSSLAPVRARVKAGGWRILVQHIAWERGGPSGEIQELLARQRADLVVFGHTHEPMCVEREGVVFLNPGSCGARRFSWPRSYAQAVFDSRGIEIRILDLDHPGAAIAEARFLAPGRRPGGWAARG</sequence>
<proteinExistence type="inferred from homology"/>
<organism evidence="4 5">
    <name type="scientific">Tectimicrobiota bacterium</name>
    <dbReference type="NCBI Taxonomy" id="2528274"/>
    <lineage>
        <taxon>Bacteria</taxon>
        <taxon>Pseudomonadati</taxon>
        <taxon>Nitrospinota/Tectimicrobiota group</taxon>
        <taxon>Candidatus Tectimicrobiota</taxon>
    </lineage>
</organism>
<comment type="cofactor">
    <cofactor evidence="2">
        <name>a divalent metal cation</name>
        <dbReference type="ChEBI" id="CHEBI:60240"/>
    </cofactor>
</comment>
<feature type="domain" description="Calcineurin-like phosphoesterase" evidence="3">
    <location>
        <begin position="5"/>
        <end position="142"/>
    </location>
</feature>
<dbReference type="PANTHER" id="PTHR11124">
    <property type="entry name" value="VACUOLAR SORTING PROTEIN VPS29"/>
    <property type="match status" value="1"/>
</dbReference>
<dbReference type="Pfam" id="PF12850">
    <property type="entry name" value="Metallophos_2"/>
    <property type="match status" value="1"/>
</dbReference>
<dbReference type="SUPFAM" id="SSF56300">
    <property type="entry name" value="Metallo-dependent phosphatases"/>
    <property type="match status" value="1"/>
</dbReference>
<dbReference type="NCBIfam" id="TIGR00040">
    <property type="entry name" value="yfcE"/>
    <property type="match status" value="1"/>
</dbReference>
<evidence type="ECO:0000256" key="2">
    <source>
        <dbReference type="RuleBase" id="RU362039"/>
    </source>
</evidence>
<gene>
    <name evidence="4" type="ORF">HY618_01710</name>
</gene>
<dbReference type="AlphaFoldDB" id="A0A932ZTF1"/>
<keyword evidence="2" id="KW-0479">Metal-binding</keyword>
<protein>
    <recommendedName>
        <fullName evidence="2">Phosphoesterase</fullName>
        <ecNumber evidence="2">3.1.4.-</ecNumber>
    </recommendedName>
</protein>
<dbReference type="Proteomes" id="UP000752292">
    <property type="component" value="Unassembled WGS sequence"/>
</dbReference>
<evidence type="ECO:0000313" key="5">
    <source>
        <dbReference type="Proteomes" id="UP000752292"/>
    </source>
</evidence>
<dbReference type="InterPro" id="IPR024654">
    <property type="entry name" value="Calcineurin-like_PHP_lpxH"/>
</dbReference>
<evidence type="ECO:0000313" key="4">
    <source>
        <dbReference type="EMBL" id="MBI4251149.1"/>
    </source>
</evidence>
<dbReference type="Gene3D" id="3.60.21.10">
    <property type="match status" value="1"/>
</dbReference>
<dbReference type="EMBL" id="JACQRX010000075">
    <property type="protein sequence ID" value="MBI4251149.1"/>
    <property type="molecule type" value="Genomic_DNA"/>
</dbReference>
<dbReference type="InterPro" id="IPR029052">
    <property type="entry name" value="Metallo-depent_PP-like"/>
</dbReference>
<accession>A0A932ZTF1</accession>
<dbReference type="InterPro" id="IPR000979">
    <property type="entry name" value="Phosphodiesterase_MJ0936/Vps29"/>
</dbReference>
<dbReference type="EC" id="3.1.4.-" evidence="2"/>
<evidence type="ECO:0000259" key="3">
    <source>
        <dbReference type="Pfam" id="PF12850"/>
    </source>
</evidence>
<comment type="similarity">
    <text evidence="1 2">Belongs to the metallophosphoesterase superfamily. YfcE family.</text>
</comment>
<reference evidence="4" key="1">
    <citation type="submission" date="2020-07" db="EMBL/GenBank/DDBJ databases">
        <title>Huge and variable diversity of episymbiotic CPR bacteria and DPANN archaea in groundwater ecosystems.</title>
        <authorList>
            <person name="He C.Y."/>
            <person name="Keren R."/>
            <person name="Whittaker M."/>
            <person name="Farag I.F."/>
            <person name="Doudna J."/>
            <person name="Cate J.H.D."/>
            <person name="Banfield J.F."/>
        </authorList>
    </citation>
    <scope>NUCLEOTIDE SEQUENCE</scope>
    <source>
        <strain evidence="4">NC_groundwater_1370_Ag_S-0.2um_69_93</strain>
    </source>
</reference>
<dbReference type="GO" id="GO:0046872">
    <property type="term" value="F:metal ion binding"/>
    <property type="evidence" value="ECO:0007669"/>
    <property type="project" value="UniProtKB-KW"/>
</dbReference>
<dbReference type="GO" id="GO:0016787">
    <property type="term" value="F:hydrolase activity"/>
    <property type="evidence" value="ECO:0007669"/>
    <property type="project" value="UniProtKB-UniRule"/>
</dbReference>
<name>A0A932ZTF1_UNCTE</name>
<comment type="caution">
    <text evidence="4">The sequence shown here is derived from an EMBL/GenBank/DDBJ whole genome shotgun (WGS) entry which is preliminary data.</text>
</comment>
<evidence type="ECO:0000256" key="1">
    <source>
        <dbReference type="ARBA" id="ARBA00008950"/>
    </source>
</evidence>